<reference evidence="2 3" key="1">
    <citation type="submission" date="2020-04" db="EMBL/GenBank/DDBJ databases">
        <title>Chromosome-level genome assembly of a cyprinid fish Onychostoma macrolepis by integration of Nanopore Sequencing, Bionano and Hi-C technology.</title>
        <authorList>
            <person name="Wang D."/>
        </authorList>
    </citation>
    <scope>NUCLEOTIDE SEQUENCE [LARGE SCALE GENOMIC DNA]</scope>
    <source>
        <strain evidence="2">SWU-2019</strain>
        <tissue evidence="2">Muscle</tissue>
    </source>
</reference>
<dbReference type="AlphaFoldDB" id="A0A7J6DFG1"/>
<evidence type="ECO:0000313" key="2">
    <source>
        <dbReference type="EMBL" id="KAF4118042.1"/>
    </source>
</evidence>
<proteinExistence type="predicted"/>
<protein>
    <submittedName>
        <fullName evidence="2">Uncharacterized protein</fullName>
    </submittedName>
</protein>
<feature type="compositionally biased region" description="Basic residues" evidence="1">
    <location>
        <begin position="1"/>
        <end position="12"/>
    </location>
</feature>
<gene>
    <name evidence="2" type="ORF">G5714_000093</name>
</gene>
<evidence type="ECO:0000313" key="3">
    <source>
        <dbReference type="Proteomes" id="UP000579812"/>
    </source>
</evidence>
<evidence type="ECO:0000256" key="1">
    <source>
        <dbReference type="SAM" id="MobiDB-lite"/>
    </source>
</evidence>
<feature type="region of interest" description="Disordered" evidence="1">
    <location>
        <begin position="1"/>
        <end position="26"/>
    </location>
</feature>
<accession>A0A7J6DFG1</accession>
<feature type="compositionally biased region" description="Basic residues" evidence="1">
    <location>
        <begin position="50"/>
        <end position="60"/>
    </location>
</feature>
<sequence>MAGRNGAKRVRSHVPNPDPLSSGSLNPRLRILNTVHKKRGDLYLRKGRMAGRNGAKRVRSHVPNPDPLSSGSLNPRLRILNTVHKKRGDLYLRKVAEVAVTRNQTPPSGRVTLSSDSALFSTSWETVVGDSYPGFAFAALVSYKDLNSSSDLLHKMRNKKSDDKERSVTYQLNS</sequence>
<feature type="region of interest" description="Disordered" evidence="1">
    <location>
        <begin position="50"/>
        <end position="73"/>
    </location>
</feature>
<name>A0A7J6DFG1_9TELE</name>
<organism evidence="2 3">
    <name type="scientific">Onychostoma macrolepis</name>
    <dbReference type="NCBI Taxonomy" id="369639"/>
    <lineage>
        <taxon>Eukaryota</taxon>
        <taxon>Metazoa</taxon>
        <taxon>Chordata</taxon>
        <taxon>Craniata</taxon>
        <taxon>Vertebrata</taxon>
        <taxon>Euteleostomi</taxon>
        <taxon>Actinopterygii</taxon>
        <taxon>Neopterygii</taxon>
        <taxon>Teleostei</taxon>
        <taxon>Ostariophysi</taxon>
        <taxon>Cypriniformes</taxon>
        <taxon>Cyprinidae</taxon>
        <taxon>Acrossocheilinae</taxon>
        <taxon>Onychostoma</taxon>
    </lineage>
</organism>
<dbReference type="Proteomes" id="UP000579812">
    <property type="component" value="Unassembled WGS sequence"/>
</dbReference>
<comment type="caution">
    <text evidence="2">The sequence shown here is derived from an EMBL/GenBank/DDBJ whole genome shotgun (WGS) entry which is preliminary data.</text>
</comment>
<dbReference type="EMBL" id="JAAMOB010000001">
    <property type="protein sequence ID" value="KAF4118042.1"/>
    <property type="molecule type" value="Genomic_DNA"/>
</dbReference>
<keyword evidence="3" id="KW-1185">Reference proteome</keyword>